<dbReference type="SUPFAM" id="SSF46955">
    <property type="entry name" value="Putative DNA-binding domain"/>
    <property type="match status" value="1"/>
</dbReference>
<name>A0ABV6YW48_UNCC1</name>
<dbReference type="SUPFAM" id="SSF52172">
    <property type="entry name" value="CheY-like"/>
    <property type="match status" value="1"/>
</dbReference>
<dbReference type="InterPro" id="IPR011006">
    <property type="entry name" value="CheY-like_superfamily"/>
</dbReference>
<dbReference type="CDD" id="cd00156">
    <property type="entry name" value="REC"/>
    <property type="match status" value="1"/>
</dbReference>
<gene>
    <name evidence="4" type="ORF">ACFL27_09035</name>
</gene>
<protein>
    <submittedName>
        <fullName evidence="4">Response regulator</fullName>
    </submittedName>
</protein>
<dbReference type="EMBL" id="JBHPBY010000091">
    <property type="protein sequence ID" value="MFC1850321.1"/>
    <property type="molecule type" value="Genomic_DNA"/>
</dbReference>
<dbReference type="Pfam" id="PF00072">
    <property type="entry name" value="Response_reg"/>
    <property type="match status" value="1"/>
</dbReference>
<keyword evidence="1 2" id="KW-0597">Phosphoprotein</keyword>
<evidence type="ECO:0000256" key="1">
    <source>
        <dbReference type="ARBA" id="ARBA00022553"/>
    </source>
</evidence>
<dbReference type="Proteomes" id="UP001594351">
    <property type="component" value="Unassembled WGS sequence"/>
</dbReference>
<evidence type="ECO:0000313" key="4">
    <source>
        <dbReference type="EMBL" id="MFC1850321.1"/>
    </source>
</evidence>
<dbReference type="Pfam" id="PF12728">
    <property type="entry name" value="HTH_17"/>
    <property type="match status" value="1"/>
</dbReference>
<evidence type="ECO:0000259" key="3">
    <source>
        <dbReference type="PROSITE" id="PS50110"/>
    </source>
</evidence>
<accession>A0ABV6YW48</accession>
<dbReference type="InterPro" id="IPR001789">
    <property type="entry name" value="Sig_transdc_resp-reg_receiver"/>
</dbReference>
<evidence type="ECO:0000313" key="5">
    <source>
        <dbReference type="Proteomes" id="UP001594351"/>
    </source>
</evidence>
<comment type="caution">
    <text evidence="4">The sequence shown here is derived from an EMBL/GenBank/DDBJ whole genome shotgun (WGS) entry which is preliminary data.</text>
</comment>
<organism evidence="4 5">
    <name type="scientific">candidate division CSSED10-310 bacterium</name>
    <dbReference type="NCBI Taxonomy" id="2855610"/>
    <lineage>
        <taxon>Bacteria</taxon>
        <taxon>Bacteria division CSSED10-310</taxon>
    </lineage>
</organism>
<feature type="modified residue" description="4-aspartylphosphate" evidence="2">
    <location>
        <position position="125"/>
    </location>
</feature>
<dbReference type="PANTHER" id="PTHR44591">
    <property type="entry name" value="STRESS RESPONSE REGULATOR PROTEIN 1"/>
    <property type="match status" value="1"/>
</dbReference>
<dbReference type="SMART" id="SM00448">
    <property type="entry name" value="REC"/>
    <property type="match status" value="1"/>
</dbReference>
<evidence type="ECO:0000256" key="2">
    <source>
        <dbReference type="PROSITE-ProRule" id="PRU00169"/>
    </source>
</evidence>
<dbReference type="InterPro" id="IPR050595">
    <property type="entry name" value="Bact_response_regulator"/>
</dbReference>
<reference evidence="4 5" key="1">
    <citation type="submission" date="2024-09" db="EMBL/GenBank/DDBJ databases">
        <title>Laminarin stimulates single cell rates of sulfate reduction while oxygen inhibits transcriptomic activity in coastal marine sediment.</title>
        <authorList>
            <person name="Lindsay M."/>
            <person name="Orcutt B."/>
            <person name="Emerson D."/>
            <person name="Stepanauskas R."/>
            <person name="D'Angelo T."/>
        </authorList>
    </citation>
    <scope>NUCLEOTIDE SEQUENCE [LARGE SCALE GENOMIC DNA]</scope>
    <source>
        <strain evidence="4">SAG AM-311-K15</strain>
    </source>
</reference>
<feature type="domain" description="Response regulatory" evidence="3">
    <location>
        <begin position="74"/>
        <end position="193"/>
    </location>
</feature>
<proteinExistence type="predicted"/>
<dbReference type="PANTHER" id="PTHR44591:SF3">
    <property type="entry name" value="RESPONSE REGULATORY DOMAIN-CONTAINING PROTEIN"/>
    <property type="match status" value="1"/>
</dbReference>
<keyword evidence="5" id="KW-1185">Reference proteome</keyword>
<dbReference type="InterPro" id="IPR041657">
    <property type="entry name" value="HTH_17"/>
</dbReference>
<dbReference type="Gene3D" id="3.40.50.2300">
    <property type="match status" value="1"/>
</dbReference>
<dbReference type="PROSITE" id="PS50110">
    <property type="entry name" value="RESPONSE_REGULATORY"/>
    <property type="match status" value="1"/>
</dbReference>
<sequence>MKIKEPSIYTTGKIAKLCSVSIRTVARWIESDQLKAFRLPGESTEYRVTHKDLLEFLITFGLPYEHIEDEPVFSVLLVDDDPNTTKAVTSALKGIEAQTTLEVVPDLMSGAIQVGLLKPFLFLVDLKLDGPDGFHLLEILKGNETFDETNIIVLSTAKSNSKLGAKLKKIGVDTVMKKPVKTQDIKKNITALIS</sequence>
<dbReference type="InterPro" id="IPR009061">
    <property type="entry name" value="DNA-bd_dom_put_sf"/>
</dbReference>